<name>A0A3S9VVF3_9BACT</name>
<reference evidence="1 2" key="1">
    <citation type="submission" date="2018-10" db="EMBL/GenBank/DDBJ databases">
        <title>Butyricimonas faecalis sp. nov., isolated from human faeces and emended description of the genus Butyricimonas.</title>
        <authorList>
            <person name="Le Roy T."/>
            <person name="Van der Smissen P."/>
            <person name="Paquot A."/>
            <person name="Delzenne N."/>
            <person name="Muccioli G."/>
            <person name="Collet J.-F."/>
            <person name="Cani P.D."/>
        </authorList>
    </citation>
    <scope>NUCLEOTIDE SEQUENCE [LARGE SCALE GENOMIC DNA]</scope>
    <source>
        <strain evidence="1 2">H184</strain>
    </source>
</reference>
<sequence length="72" mass="8997">MHIVKPTEGELYRKEYKRRFTTDKTDDKKADFSYRMYRIFYQQMEKTEKFRAFSIFLANFANEEERSSQRTY</sequence>
<keyword evidence="2" id="KW-1185">Reference proteome</keyword>
<dbReference type="KEGG" id="buy:D8S85_13930"/>
<dbReference type="EMBL" id="CP032819">
    <property type="protein sequence ID" value="AZS30536.1"/>
    <property type="molecule type" value="Genomic_DNA"/>
</dbReference>
<protein>
    <submittedName>
        <fullName evidence="1">Uncharacterized protein</fullName>
    </submittedName>
</protein>
<evidence type="ECO:0000313" key="2">
    <source>
        <dbReference type="Proteomes" id="UP000270673"/>
    </source>
</evidence>
<evidence type="ECO:0000313" key="1">
    <source>
        <dbReference type="EMBL" id="AZS30536.1"/>
    </source>
</evidence>
<dbReference type="Proteomes" id="UP000270673">
    <property type="component" value="Chromosome"/>
</dbReference>
<dbReference type="AlphaFoldDB" id="A0A3S9VVF3"/>
<organism evidence="1 2">
    <name type="scientific">Butyricimonas faecalis</name>
    <dbReference type="NCBI Taxonomy" id="2093856"/>
    <lineage>
        <taxon>Bacteria</taxon>
        <taxon>Pseudomonadati</taxon>
        <taxon>Bacteroidota</taxon>
        <taxon>Bacteroidia</taxon>
        <taxon>Bacteroidales</taxon>
        <taxon>Odoribacteraceae</taxon>
        <taxon>Butyricimonas</taxon>
    </lineage>
</organism>
<accession>A0A3S9VVF3</accession>
<gene>
    <name evidence="1" type="ORF">D8S85_13930</name>
</gene>
<proteinExistence type="predicted"/>